<keyword evidence="3" id="KW-1185">Reference proteome</keyword>
<dbReference type="Pfam" id="PF02897">
    <property type="entry name" value="Peptidase_S9_N"/>
    <property type="match status" value="1"/>
</dbReference>
<organism evidence="2 3">
    <name type="scientific">Acer saccharum</name>
    <name type="common">Sugar maple</name>
    <dbReference type="NCBI Taxonomy" id="4024"/>
    <lineage>
        <taxon>Eukaryota</taxon>
        <taxon>Viridiplantae</taxon>
        <taxon>Streptophyta</taxon>
        <taxon>Embryophyta</taxon>
        <taxon>Tracheophyta</taxon>
        <taxon>Spermatophyta</taxon>
        <taxon>Magnoliopsida</taxon>
        <taxon>eudicotyledons</taxon>
        <taxon>Gunneridae</taxon>
        <taxon>Pentapetalae</taxon>
        <taxon>rosids</taxon>
        <taxon>malvids</taxon>
        <taxon>Sapindales</taxon>
        <taxon>Sapindaceae</taxon>
        <taxon>Hippocastanoideae</taxon>
        <taxon>Acereae</taxon>
        <taxon>Acer</taxon>
    </lineage>
</organism>
<reference evidence="2" key="2">
    <citation type="submission" date="2023-06" db="EMBL/GenBank/DDBJ databases">
        <authorList>
            <person name="Swenson N.G."/>
            <person name="Wegrzyn J.L."/>
            <person name="Mcevoy S.L."/>
        </authorList>
    </citation>
    <scope>NUCLEOTIDE SEQUENCE</scope>
    <source>
        <strain evidence="2">NS2018</strain>
        <tissue evidence="2">Leaf</tissue>
    </source>
</reference>
<dbReference type="AlphaFoldDB" id="A0AA39RI89"/>
<protein>
    <recommendedName>
        <fullName evidence="1">Peptidase S9A N-terminal domain-containing protein</fullName>
    </recommendedName>
</protein>
<sequence length="224" mass="26141">MLLRSRLSWMRMLRLLIILFTALALSRLVQIISWWHMLRTLKEMNYTIYVIDAKTGVPVGKPLVSLTSYLSGLGMKLWFMSQWMRFFGRIRCGYISWEQINLVTPAFIMRRMTCFLLILKLQKANFFCLVHLKVKVQELLACPVDNTSDTTVLIPHRESVKIQDIQLFTDHLVVYERENGLPKIITYRLPAVGEPLKSLQSGQSVDLLTLGFRFEENLNRVGRF</sequence>
<dbReference type="EMBL" id="JAUESC010000387">
    <property type="protein sequence ID" value="KAK0574188.1"/>
    <property type="molecule type" value="Genomic_DNA"/>
</dbReference>
<evidence type="ECO:0000259" key="1">
    <source>
        <dbReference type="Pfam" id="PF02897"/>
    </source>
</evidence>
<name>A0AA39RI89_ACESA</name>
<accession>A0AA39RI89</accession>
<proteinExistence type="predicted"/>
<dbReference type="Proteomes" id="UP001168877">
    <property type="component" value="Unassembled WGS sequence"/>
</dbReference>
<comment type="caution">
    <text evidence="2">The sequence shown here is derived from an EMBL/GenBank/DDBJ whole genome shotgun (WGS) entry which is preliminary data.</text>
</comment>
<evidence type="ECO:0000313" key="3">
    <source>
        <dbReference type="Proteomes" id="UP001168877"/>
    </source>
</evidence>
<dbReference type="InterPro" id="IPR023302">
    <property type="entry name" value="Pept_S9A_N"/>
</dbReference>
<dbReference type="Gene3D" id="2.130.10.120">
    <property type="entry name" value="Prolyl oligopeptidase, N-terminal domain"/>
    <property type="match status" value="1"/>
</dbReference>
<dbReference type="GO" id="GO:0004252">
    <property type="term" value="F:serine-type endopeptidase activity"/>
    <property type="evidence" value="ECO:0007669"/>
    <property type="project" value="InterPro"/>
</dbReference>
<gene>
    <name evidence="2" type="ORF">LWI29_019497</name>
</gene>
<evidence type="ECO:0000313" key="2">
    <source>
        <dbReference type="EMBL" id="KAK0574188.1"/>
    </source>
</evidence>
<reference evidence="2" key="1">
    <citation type="journal article" date="2022" name="Plant J.">
        <title>Strategies of tolerance reflected in two North American maple genomes.</title>
        <authorList>
            <person name="McEvoy S.L."/>
            <person name="Sezen U.U."/>
            <person name="Trouern-Trend A."/>
            <person name="McMahon S.M."/>
            <person name="Schaberg P.G."/>
            <person name="Yang J."/>
            <person name="Wegrzyn J.L."/>
            <person name="Swenson N.G."/>
        </authorList>
    </citation>
    <scope>NUCLEOTIDE SEQUENCE</scope>
    <source>
        <strain evidence="2">NS2018</strain>
    </source>
</reference>
<feature type="domain" description="Peptidase S9A N-terminal" evidence="1">
    <location>
        <begin position="122"/>
        <end position="192"/>
    </location>
</feature>